<evidence type="ECO:0000256" key="3">
    <source>
        <dbReference type="ARBA" id="ARBA00022917"/>
    </source>
</evidence>
<dbReference type="OrthoDB" id="337745at2759"/>
<evidence type="ECO:0000313" key="7">
    <source>
        <dbReference type="Proteomes" id="UP000886523"/>
    </source>
</evidence>
<keyword evidence="3 4" id="KW-0648">Protein biosynthesis</keyword>
<comment type="caution">
    <text evidence="6">The sequence shown here is derived from an EMBL/GenBank/DDBJ whole genome shotgun (WGS) entry which is preliminary data.</text>
</comment>
<evidence type="ECO:0000259" key="5">
    <source>
        <dbReference type="PROSITE" id="PS50250"/>
    </source>
</evidence>
<organism evidence="6 7">
    <name type="scientific">Hydnum rufescens UP504</name>
    <dbReference type="NCBI Taxonomy" id="1448309"/>
    <lineage>
        <taxon>Eukaryota</taxon>
        <taxon>Fungi</taxon>
        <taxon>Dikarya</taxon>
        <taxon>Basidiomycota</taxon>
        <taxon>Agaricomycotina</taxon>
        <taxon>Agaricomycetes</taxon>
        <taxon>Cantharellales</taxon>
        <taxon>Hydnaceae</taxon>
        <taxon>Hydnum</taxon>
    </lineage>
</organism>
<feature type="domain" description="PCI" evidence="5">
    <location>
        <begin position="46"/>
        <end position="225"/>
    </location>
</feature>
<dbReference type="InterPro" id="IPR000717">
    <property type="entry name" value="PCI_dom"/>
</dbReference>
<proteinExistence type="inferred from homology"/>
<comment type="function">
    <text evidence="4">Component of the eukaryotic translation initiation factor 3 (eIF-3) complex, which is involved in protein synthesis of a specialized repertoire of mRNAs and, together with other initiation factors, stimulates binding of mRNA and methionyl-tRNAi to the 40S ribosome. The eIF-3 complex specifically targets and initiates translation of a subset of mRNAs involved in cell proliferation.</text>
</comment>
<dbReference type="GO" id="GO:0043022">
    <property type="term" value="F:ribosome binding"/>
    <property type="evidence" value="ECO:0007669"/>
    <property type="project" value="InterPro"/>
</dbReference>
<evidence type="ECO:0000256" key="2">
    <source>
        <dbReference type="ARBA" id="ARBA00022540"/>
    </source>
</evidence>
<comment type="similarity">
    <text evidence="4">Belongs to the eIF-3 subunit K family.</text>
</comment>
<name>A0A9P6B8P2_9AGAM</name>
<dbReference type="PANTHER" id="PTHR13022:SF0">
    <property type="entry name" value="EUKARYOTIC TRANSLATION INITIATION FACTOR 3 SUBUNIT K"/>
    <property type="match status" value="1"/>
</dbReference>
<dbReference type="PROSITE" id="PS50250">
    <property type="entry name" value="PCI"/>
    <property type="match status" value="1"/>
</dbReference>
<dbReference type="InterPro" id="IPR016024">
    <property type="entry name" value="ARM-type_fold"/>
</dbReference>
<reference evidence="6" key="1">
    <citation type="journal article" date="2020" name="Nat. Commun.">
        <title>Large-scale genome sequencing of mycorrhizal fungi provides insights into the early evolution of symbiotic traits.</title>
        <authorList>
            <person name="Miyauchi S."/>
            <person name="Kiss E."/>
            <person name="Kuo A."/>
            <person name="Drula E."/>
            <person name="Kohler A."/>
            <person name="Sanchez-Garcia M."/>
            <person name="Morin E."/>
            <person name="Andreopoulos B."/>
            <person name="Barry K.W."/>
            <person name="Bonito G."/>
            <person name="Buee M."/>
            <person name="Carver A."/>
            <person name="Chen C."/>
            <person name="Cichocki N."/>
            <person name="Clum A."/>
            <person name="Culley D."/>
            <person name="Crous P.W."/>
            <person name="Fauchery L."/>
            <person name="Girlanda M."/>
            <person name="Hayes R.D."/>
            <person name="Keri Z."/>
            <person name="LaButti K."/>
            <person name="Lipzen A."/>
            <person name="Lombard V."/>
            <person name="Magnuson J."/>
            <person name="Maillard F."/>
            <person name="Murat C."/>
            <person name="Nolan M."/>
            <person name="Ohm R.A."/>
            <person name="Pangilinan J."/>
            <person name="Pereira M.F."/>
            <person name="Perotto S."/>
            <person name="Peter M."/>
            <person name="Pfister S."/>
            <person name="Riley R."/>
            <person name="Sitrit Y."/>
            <person name="Stielow J.B."/>
            <person name="Szollosi G."/>
            <person name="Zifcakova L."/>
            <person name="Stursova M."/>
            <person name="Spatafora J.W."/>
            <person name="Tedersoo L."/>
            <person name="Vaario L.M."/>
            <person name="Yamada A."/>
            <person name="Yan M."/>
            <person name="Wang P."/>
            <person name="Xu J."/>
            <person name="Bruns T."/>
            <person name="Baldrian P."/>
            <person name="Vilgalys R."/>
            <person name="Dunand C."/>
            <person name="Henrissat B."/>
            <person name="Grigoriev I.V."/>
            <person name="Hibbett D."/>
            <person name="Nagy L.G."/>
            <person name="Martin F.M."/>
        </authorList>
    </citation>
    <scope>NUCLEOTIDE SEQUENCE</scope>
    <source>
        <strain evidence="6">UP504</strain>
    </source>
</reference>
<evidence type="ECO:0000313" key="6">
    <source>
        <dbReference type="EMBL" id="KAF9519297.1"/>
    </source>
</evidence>
<dbReference type="FunFam" id="1.25.40.250:FF:000001">
    <property type="entry name" value="Eukaryotic translation initiation factor 3 subunit K"/>
    <property type="match status" value="1"/>
</dbReference>
<dbReference type="Proteomes" id="UP000886523">
    <property type="component" value="Unassembled WGS sequence"/>
</dbReference>
<dbReference type="GO" id="GO:0033290">
    <property type="term" value="C:eukaryotic 48S preinitiation complex"/>
    <property type="evidence" value="ECO:0007669"/>
    <property type="project" value="UniProtKB-UniRule"/>
</dbReference>
<evidence type="ECO:0000256" key="4">
    <source>
        <dbReference type="HAMAP-Rule" id="MF_03010"/>
    </source>
</evidence>
<dbReference type="PANTHER" id="PTHR13022">
    <property type="entry name" value="EUKARYOTIC TRANSLATION INITIATION FACTOR 3 SUBUNIT 11"/>
    <property type="match status" value="1"/>
</dbReference>
<dbReference type="Pfam" id="PF10075">
    <property type="entry name" value="CSN8_PSD8_EIF3K"/>
    <property type="match status" value="1"/>
</dbReference>
<dbReference type="GO" id="GO:0016282">
    <property type="term" value="C:eukaryotic 43S preinitiation complex"/>
    <property type="evidence" value="ECO:0007669"/>
    <property type="project" value="UniProtKB-UniRule"/>
</dbReference>
<dbReference type="GO" id="GO:0003743">
    <property type="term" value="F:translation initiation factor activity"/>
    <property type="evidence" value="ECO:0007669"/>
    <property type="project" value="UniProtKB-UniRule"/>
</dbReference>
<keyword evidence="1 4" id="KW-0963">Cytoplasm</keyword>
<dbReference type="InterPro" id="IPR016020">
    <property type="entry name" value="Transl_init_fac_sub12_N_euk"/>
</dbReference>
<dbReference type="GO" id="GO:0005852">
    <property type="term" value="C:eukaryotic translation initiation factor 3 complex"/>
    <property type="evidence" value="ECO:0007669"/>
    <property type="project" value="UniProtKB-UniRule"/>
</dbReference>
<protein>
    <recommendedName>
        <fullName evidence="4">Eukaryotic translation initiation factor 3 subunit K</fullName>
        <shortName evidence="4">eIF3k</shortName>
    </recommendedName>
    <alternativeName>
        <fullName evidence="4">eIF-3 p25</fullName>
    </alternativeName>
</protein>
<dbReference type="GO" id="GO:0006446">
    <property type="term" value="P:regulation of translational initiation"/>
    <property type="evidence" value="ECO:0007669"/>
    <property type="project" value="InterPro"/>
</dbReference>
<dbReference type="InterPro" id="IPR033464">
    <property type="entry name" value="CSN8_PSD8_EIF3K"/>
</dbReference>
<evidence type="ECO:0000256" key="1">
    <source>
        <dbReference type="ARBA" id="ARBA00022490"/>
    </source>
</evidence>
<dbReference type="HAMAP" id="MF_03010">
    <property type="entry name" value="eIF3k"/>
    <property type="match status" value="1"/>
</dbReference>
<dbReference type="GO" id="GO:0003723">
    <property type="term" value="F:RNA binding"/>
    <property type="evidence" value="ECO:0007669"/>
    <property type="project" value="UniProtKB-UniRule"/>
</dbReference>
<comment type="subcellular location">
    <subcellularLocation>
        <location evidence="4">Cytoplasm</location>
    </subcellularLocation>
</comment>
<dbReference type="EMBL" id="MU128918">
    <property type="protein sequence ID" value="KAF9519297.1"/>
    <property type="molecule type" value="Genomic_DNA"/>
</dbReference>
<keyword evidence="7" id="KW-1185">Reference proteome</keyword>
<sequence>MSQQWTRPATRTEIIDQLVEGVDRYNPSNVSILEDYLYHQIREREYDCLANLAILKLYQFNPDLYNPDVVINILIKALTAAPSPDFNLCMALLGERQNLPLSDNEPDPLIPLLPSLRNLSTLLQTCRFPAFWESYQSEELSPLRENYTVEYAGFHDSVREVVVRAVKVTFETIGKERLGHYLNLTGEDLEAYVSSLGWSLNPSTGVISIPPNPDNQIKATVTRENITLPSITKAHRTFRCLARFGDGKALGCLSSLLTSFEPYAILVEANTIILVLKN</sequence>
<dbReference type="SUPFAM" id="SSF48371">
    <property type="entry name" value="ARM repeat"/>
    <property type="match status" value="1"/>
</dbReference>
<dbReference type="SUPFAM" id="SSF46785">
    <property type="entry name" value="Winged helix' DNA-binding domain"/>
    <property type="match status" value="1"/>
</dbReference>
<dbReference type="InterPro" id="IPR036390">
    <property type="entry name" value="WH_DNA-bd_sf"/>
</dbReference>
<comment type="subunit">
    <text evidence="4">Component of the eukaryotic translation initiation factor 3 (eIF-3) complex.</text>
</comment>
<dbReference type="Gene3D" id="1.10.10.10">
    <property type="entry name" value="Winged helix-like DNA-binding domain superfamily/Winged helix DNA-binding domain"/>
    <property type="match status" value="1"/>
</dbReference>
<dbReference type="InterPro" id="IPR009374">
    <property type="entry name" value="eIF3k"/>
</dbReference>
<dbReference type="InterPro" id="IPR036388">
    <property type="entry name" value="WH-like_DNA-bd_sf"/>
</dbReference>
<keyword evidence="2 4" id="KW-0396">Initiation factor</keyword>
<gene>
    <name evidence="6" type="ORF">BS47DRAFT_21605</name>
</gene>
<accession>A0A9P6B8P2</accession>
<dbReference type="GO" id="GO:0001732">
    <property type="term" value="P:formation of cytoplasmic translation initiation complex"/>
    <property type="evidence" value="ECO:0007669"/>
    <property type="project" value="UniProtKB-UniRule"/>
</dbReference>
<dbReference type="AlphaFoldDB" id="A0A9P6B8P2"/>
<dbReference type="Gene3D" id="1.25.40.250">
    <property type="entry name" value="ARM repeat, domain 1"/>
    <property type="match status" value="1"/>
</dbReference>